<sequence>MKFNNLFLFIALICIVHGLTVHASPLVESSRLMKRCQSDDDCPGSKCTVNGTCDSVSIDCCWMPPIYCCGS</sequence>
<dbReference type="AlphaFoldDB" id="A0A140D091"/>
<accession>A0A140D091</accession>
<evidence type="ECO:0000256" key="1">
    <source>
        <dbReference type="SAM" id="SignalP"/>
    </source>
</evidence>
<feature type="chain" id="PRO_5033248613" evidence="1">
    <location>
        <begin position="19"/>
        <end position="71"/>
    </location>
</feature>
<reference evidence="2" key="1">
    <citation type="journal article" date="2016" name="BMC Genomics">
        <title>The effector candidate repertoire of the arbuscular mycorrhizal fungus Rhizophagus clarus.</title>
        <authorList>
            <person name="Sedzielewska Toro K."/>
            <person name="Brachmann A."/>
        </authorList>
    </citation>
    <scope>NUCLEOTIDE SEQUENCE</scope>
    <source>
        <strain evidence="2">MUCL46238</strain>
    </source>
</reference>
<keyword evidence="1" id="KW-0732">Signal</keyword>
<evidence type="ECO:0000313" key="3">
    <source>
        <dbReference type="EMBL" id="GES82154.1"/>
    </source>
</evidence>
<name>A0A140D091_9GLOM</name>
<proteinExistence type="predicted"/>
<feature type="signal peptide" evidence="1">
    <location>
        <begin position="1"/>
        <end position="18"/>
    </location>
</feature>
<reference evidence="3" key="2">
    <citation type="submission" date="2019-10" db="EMBL/GenBank/DDBJ databases">
        <title>Conservation and host-specific expression of non-tandemly repeated heterogenous ribosome RNA gene in arbuscular mycorrhizal fungi.</title>
        <authorList>
            <person name="Maeda T."/>
            <person name="Kobayashi Y."/>
            <person name="Nakagawa T."/>
            <person name="Ezawa T."/>
            <person name="Yamaguchi K."/>
            <person name="Bino T."/>
            <person name="Nishimoto Y."/>
            <person name="Shigenobu S."/>
            <person name="Kawaguchi M."/>
        </authorList>
    </citation>
    <scope>NUCLEOTIDE SEQUENCE</scope>
    <source>
        <strain evidence="3">HR1</strain>
    </source>
</reference>
<gene>
    <name evidence="3" type="ORF">RCL2_000937900</name>
</gene>
<dbReference type="EMBL" id="BLAL01000059">
    <property type="protein sequence ID" value="GES82154.1"/>
    <property type="molecule type" value="Genomic_DNA"/>
</dbReference>
<dbReference type="EMBL" id="KU305766">
    <property type="protein sequence ID" value="AMJ52404.1"/>
    <property type="molecule type" value="Genomic_DNA"/>
</dbReference>
<dbReference type="Proteomes" id="UP000615446">
    <property type="component" value="Unassembled WGS sequence"/>
</dbReference>
<protein>
    <submittedName>
        <fullName evidence="2">Uncharacterized protein</fullName>
    </submittedName>
</protein>
<organism evidence="2">
    <name type="scientific">Rhizophagus clarus</name>
    <dbReference type="NCBI Taxonomy" id="94130"/>
    <lineage>
        <taxon>Eukaryota</taxon>
        <taxon>Fungi</taxon>
        <taxon>Fungi incertae sedis</taxon>
        <taxon>Mucoromycota</taxon>
        <taxon>Glomeromycotina</taxon>
        <taxon>Glomeromycetes</taxon>
        <taxon>Glomerales</taxon>
        <taxon>Glomeraceae</taxon>
        <taxon>Rhizophagus</taxon>
    </lineage>
</organism>
<dbReference type="OrthoDB" id="2303017at2759"/>
<evidence type="ECO:0000313" key="2">
    <source>
        <dbReference type="EMBL" id="AMJ52404.1"/>
    </source>
</evidence>